<proteinExistence type="predicted"/>
<accession>A0A9N9B8C8</accession>
<dbReference type="AlphaFoldDB" id="A0A9N9B8C8"/>
<reference evidence="1" key="1">
    <citation type="submission" date="2021-06" db="EMBL/GenBank/DDBJ databases">
        <authorList>
            <person name="Kallberg Y."/>
            <person name="Tangrot J."/>
            <person name="Rosling A."/>
        </authorList>
    </citation>
    <scope>NUCLEOTIDE SEQUENCE</scope>
    <source>
        <strain evidence="1">MA453B</strain>
    </source>
</reference>
<evidence type="ECO:0000313" key="1">
    <source>
        <dbReference type="EMBL" id="CAG8559031.1"/>
    </source>
</evidence>
<comment type="caution">
    <text evidence="1">The sequence shown here is derived from an EMBL/GenBank/DDBJ whole genome shotgun (WGS) entry which is preliminary data.</text>
</comment>
<keyword evidence="2" id="KW-1185">Reference proteome</keyword>
<sequence>MIRLEKQKPYHVDIEKVDIEKVDIEKVDIEKVDATYRERPSNLMVNILSRIINVVCSVDQIVAKKDSDLKDERKAPNGFKNSS</sequence>
<protein>
    <submittedName>
        <fullName evidence="1">16955_t:CDS:1</fullName>
    </submittedName>
</protein>
<evidence type="ECO:0000313" key="2">
    <source>
        <dbReference type="Proteomes" id="UP000789405"/>
    </source>
</evidence>
<dbReference type="Proteomes" id="UP000789405">
    <property type="component" value="Unassembled WGS sequence"/>
</dbReference>
<dbReference type="EMBL" id="CAJVPY010002389">
    <property type="protein sequence ID" value="CAG8559031.1"/>
    <property type="molecule type" value="Genomic_DNA"/>
</dbReference>
<gene>
    <name evidence="1" type="ORF">DERYTH_LOCUS5644</name>
</gene>
<organism evidence="1 2">
    <name type="scientific">Dentiscutata erythropus</name>
    <dbReference type="NCBI Taxonomy" id="1348616"/>
    <lineage>
        <taxon>Eukaryota</taxon>
        <taxon>Fungi</taxon>
        <taxon>Fungi incertae sedis</taxon>
        <taxon>Mucoromycota</taxon>
        <taxon>Glomeromycotina</taxon>
        <taxon>Glomeromycetes</taxon>
        <taxon>Diversisporales</taxon>
        <taxon>Gigasporaceae</taxon>
        <taxon>Dentiscutata</taxon>
    </lineage>
</organism>
<name>A0A9N9B8C8_9GLOM</name>